<accession>A0ABX8ANZ5</accession>
<dbReference type="InterPro" id="IPR036390">
    <property type="entry name" value="WH_DNA-bd_sf"/>
</dbReference>
<dbReference type="Proteomes" id="UP000680706">
    <property type="component" value="Chromosome"/>
</dbReference>
<evidence type="ECO:0000313" key="1">
    <source>
        <dbReference type="EMBL" id="QUS55386.1"/>
    </source>
</evidence>
<dbReference type="EMBL" id="CP074126">
    <property type="protein sequence ID" value="QUS55386.1"/>
    <property type="molecule type" value="Genomic_DNA"/>
</dbReference>
<dbReference type="Gene3D" id="1.10.10.10">
    <property type="entry name" value="Winged helix-like DNA-binding domain superfamily/Winged helix DNA-binding domain"/>
    <property type="match status" value="1"/>
</dbReference>
<organism evidence="1 2">
    <name type="scientific">Pseudovibrio brasiliensis</name>
    <dbReference type="NCBI Taxonomy" id="1898042"/>
    <lineage>
        <taxon>Bacteria</taxon>
        <taxon>Pseudomonadati</taxon>
        <taxon>Pseudomonadota</taxon>
        <taxon>Alphaproteobacteria</taxon>
        <taxon>Hyphomicrobiales</taxon>
        <taxon>Stappiaceae</taxon>
        <taxon>Pseudovibrio</taxon>
    </lineage>
</organism>
<evidence type="ECO:0000313" key="2">
    <source>
        <dbReference type="Proteomes" id="UP000680706"/>
    </source>
</evidence>
<dbReference type="SUPFAM" id="SSF46785">
    <property type="entry name" value="Winged helix' DNA-binding domain"/>
    <property type="match status" value="1"/>
</dbReference>
<gene>
    <name evidence="1" type="ORF">KGB56_18975</name>
</gene>
<proteinExistence type="predicted"/>
<sequence length="116" mass="13264">MCSYATRAVYDSDFDLSGPENSVLAYLAFRANPEEGDYTAPLECWPSISTICKATKLGRSTVDRALRSLEQKGFIESQARYSNRRRTSSMYTLLFFDADDRAEAMRDRNQNRGFSY</sequence>
<dbReference type="Pfam" id="PF13730">
    <property type="entry name" value="HTH_36"/>
    <property type="match status" value="1"/>
</dbReference>
<dbReference type="RefSeq" id="WP_075698012.1">
    <property type="nucleotide sequence ID" value="NZ_CP074126.1"/>
</dbReference>
<dbReference type="InterPro" id="IPR036388">
    <property type="entry name" value="WH-like_DNA-bd_sf"/>
</dbReference>
<keyword evidence="2" id="KW-1185">Reference proteome</keyword>
<protein>
    <submittedName>
        <fullName evidence="1">Helix-turn-helix domain-containing protein</fullName>
    </submittedName>
</protein>
<reference evidence="1 2" key="1">
    <citation type="journal article" date="2021" name="Angew. Chem. Int. Ed. Engl.">
        <title>A novel family of nonribosomal peptides modulate collective behavior in Pseudovibrio bacteria isolated from marine sponges.</title>
        <authorList>
            <person name="Ioca L.P."/>
            <person name="Dai Y."/>
            <person name="Kunakom S."/>
            <person name="Diaz-Espinosa J."/>
            <person name="Krunic A."/>
            <person name="Crnkovic C.M."/>
            <person name="Orjala J."/>
            <person name="Sanchez L.M."/>
            <person name="Ferreira A.G."/>
            <person name="Berlinck R.G.S."/>
            <person name="Eustaquio A.S."/>
        </authorList>
    </citation>
    <scope>NUCLEOTIDE SEQUENCE [LARGE SCALE GENOMIC DNA]</scope>
    <source>
        <strain evidence="1 2">Ab134</strain>
    </source>
</reference>
<name>A0ABX8ANZ5_9HYPH</name>